<evidence type="ECO:0000313" key="1">
    <source>
        <dbReference type="EMBL" id="OHA68525.1"/>
    </source>
</evidence>
<dbReference type="Proteomes" id="UP000178529">
    <property type="component" value="Unassembled WGS sequence"/>
</dbReference>
<dbReference type="EMBL" id="MHTY01000024">
    <property type="protein sequence ID" value="OHA68525.1"/>
    <property type="molecule type" value="Genomic_DNA"/>
</dbReference>
<evidence type="ECO:0000313" key="2">
    <source>
        <dbReference type="Proteomes" id="UP000178529"/>
    </source>
</evidence>
<dbReference type="PANTHER" id="PTHR40036:SF1">
    <property type="entry name" value="MACROCIN O-METHYLTRANSFERASE"/>
    <property type="match status" value="1"/>
</dbReference>
<name>A0A1G2R6N1_9BACT</name>
<dbReference type="SUPFAM" id="SSF53335">
    <property type="entry name" value="S-adenosyl-L-methionine-dependent methyltransferases"/>
    <property type="match status" value="1"/>
</dbReference>
<dbReference type="AlphaFoldDB" id="A0A1G2R6N1"/>
<dbReference type="InterPro" id="IPR029063">
    <property type="entry name" value="SAM-dependent_MTases_sf"/>
</dbReference>
<sequence>MVEAIKALVRKNKKLLSAYYKARYTCSAFLGNLVYPSRFLLYMKILPYTMVEYERLANAYEVARLAEKNKIRGAFVECGVWKGGAAALMAHAAKEAKSGRKTWLFDSFEGLPEPTKEDGSQARAYASDRDSGRLASIQKCVGPLEDVQRLFFSILKFNPDDIYFGKGWFQDVLPREKQNVGEIAVLRLDADWYESTKCALENLYDNVVQGGYILIDDYGHWEGCKKAVDEFLAARNIKADLQKVDYAGVYFQKQ</sequence>
<dbReference type="InterPro" id="IPR008884">
    <property type="entry name" value="TylF_MeTrfase"/>
</dbReference>
<organism evidence="1 2">
    <name type="scientific">Candidatus Wildermuthbacteria bacterium RIFCSPHIGHO2_02_FULL_48_16</name>
    <dbReference type="NCBI Taxonomy" id="1802453"/>
    <lineage>
        <taxon>Bacteria</taxon>
        <taxon>Candidatus Wildermuthiibacteriota</taxon>
    </lineage>
</organism>
<reference evidence="1 2" key="1">
    <citation type="journal article" date="2016" name="Nat. Commun.">
        <title>Thousands of microbial genomes shed light on interconnected biogeochemical processes in an aquifer system.</title>
        <authorList>
            <person name="Anantharaman K."/>
            <person name="Brown C.T."/>
            <person name="Hug L.A."/>
            <person name="Sharon I."/>
            <person name="Castelle C.J."/>
            <person name="Probst A.J."/>
            <person name="Thomas B.C."/>
            <person name="Singh A."/>
            <person name="Wilkins M.J."/>
            <person name="Karaoz U."/>
            <person name="Brodie E.L."/>
            <person name="Williams K.H."/>
            <person name="Hubbard S.S."/>
            <person name="Banfield J.F."/>
        </authorList>
    </citation>
    <scope>NUCLEOTIDE SEQUENCE [LARGE SCALE GENOMIC DNA]</scope>
</reference>
<comment type="caution">
    <text evidence="1">The sequence shown here is derived from an EMBL/GenBank/DDBJ whole genome shotgun (WGS) entry which is preliminary data.</text>
</comment>
<accession>A0A1G2R6N1</accession>
<gene>
    <name evidence="1" type="ORF">A3J68_00450</name>
</gene>
<dbReference type="PANTHER" id="PTHR40036">
    <property type="entry name" value="MACROCIN O-METHYLTRANSFERASE"/>
    <property type="match status" value="1"/>
</dbReference>
<protein>
    <recommendedName>
        <fullName evidence="3">Macrocin O-methyltransferase</fullName>
    </recommendedName>
</protein>
<evidence type="ECO:0008006" key="3">
    <source>
        <dbReference type="Google" id="ProtNLM"/>
    </source>
</evidence>
<proteinExistence type="predicted"/>
<dbReference type="Gene3D" id="3.40.50.150">
    <property type="entry name" value="Vaccinia Virus protein VP39"/>
    <property type="match status" value="1"/>
</dbReference>
<dbReference type="Pfam" id="PF05711">
    <property type="entry name" value="TylF"/>
    <property type="match status" value="1"/>
</dbReference>